<dbReference type="InterPro" id="IPR024529">
    <property type="entry name" value="ECF_trnsprt_substrate-spec"/>
</dbReference>
<dbReference type="Proteomes" id="UP000070080">
    <property type="component" value="Unassembled WGS sequence"/>
</dbReference>
<feature type="transmembrane region" description="Helical" evidence="1">
    <location>
        <begin position="191"/>
        <end position="220"/>
    </location>
</feature>
<dbReference type="Gene3D" id="1.10.1760.20">
    <property type="match status" value="1"/>
</dbReference>
<feature type="transmembrane region" description="Helical" evidence="1">
    <location>
        <begin position="67"/>
        <end position="91"/>
    </location>
</feature>
<protein>
    <recommendedName>
        <fullName evidence="4">ECF transporter S component</fullName>
    </recommendedName>
</protein>
<keyword evidence="1" id="KW-0472">Membrane</keyword>
<dbReference type="EMBL" id="LSCV01000008">
    <property type="protein sequence ID" value="KXB41992.1"/>
    <property type="molecule type" value="Genomic_DNA"/>
</dbReference>
<dbReference type="AlphaFoldDB" id="A0A133YFL7"/>
<reference evidence="3" key="1">
    <citation type="submission" date="2016-01" db="EMBL/GenBank/DDBJ databases">
        <authorList>
            <person name="Mitreva M."/>
            <person name="Pepin K.H."/>
            <person name="Mihindukulasuriya K.A."/>
            <person name="Fulton R."/>
            <person name="Fronick C."/>
            <person name="O'Laughlin M."/>
            <person name="Miner T."/>
            <person name="Herter B."/>
            <person name="Rosa B.A."/>
            <person name="Cordes M."/>
            <person name="Tomlinson C."/>
            <person name="Wollam A."/>
            <person name="Palsikar V.B."/>
            <person name="Mardis E.R."/>
            <person name="Wilson R.K."/>
        </authorList>
    </citation>
    <scope>NUCLEOTIDE SEQUENCE [LARGE SCALE GENOMIC DNA]</scope>
    <source>
        <strain evidence="3">KA00274</strain>
    </source>
</reference>
<gene>
    <name evidence="2" type="ORF">HMPREF1872_00464</name>
</gene>
<feature type="transmembrane region" description="Helical" evidence="1">
    <location>
        <begin position="153"/>
        <end position="179"/>
    </location>
</feature>
<comment type="caution">
    <text evidence="2">The sequence shown here is derived from an EMBL/GenBank/DDBJ whole genome shotgun (WGS) entry which is preliminary data.</text>
</comment>
<dbReference type="GO" id="GO:0022857">
    <property type="term" value="F:transmembrane transporter activity"/>
    <property type="evidence" value="ECO:0007669"/>
    <property type="project" value="InterPro"/>
</dbReference>
<evidence type="ECO:0000256" key="1">
    <source>
        <dbReference type="SAM" id="Phobius"/>
    </source>
</evidence>
<name>A0A133YFL7_9FIRM</name>
<feature type="transmembrane region" description="Helical" evidence="1">
    <location>
        <begin position="34"/>
        <end position="55"/>
    </location>
</feature>
<feature type="transmembrane region" description="Helical" evidence="1">
    <location>
        <begin position="120"/>
        <end position="141"/>
    </location>
</feature>
<organism evidence="2 3">
    <name type="scientific">Amygdalobacter nucleatus</name>
    <dbReference type="NCBI Taxonomy" id="3029274"/>
    <lineage>
        <taxon>Bacteria</taxon>
        <taxon>Bacillati</taxon>
        <taxon>Bacillota</taxon>
        <taxon>Clostridia</taxon>
        <taxon>Eubacteriales</taxon>
        <taxon>Oscillospiraceae</taxon>
        <taxon>Amygdalobacter</taxon>
    </lineage>
</organism>
<evidence type="ECO:0000313" key="2">
    <source>
        <dbReference type="EMBL" id="KXB41992.1"/>
    </source>
</evidence>
<evidence type="ECO:0008006" key="4">
    <source>
        <dbReference type="Google" id="ProtNLM"/>
    </source>
</evidence>
<dbReference type="STRING" id="1497955.HMPREF1872_00464"/>
<dbReference type="RefSeq" id="WP_082714286.1">
    <property type="nucleotide sequence ID" value="NZ_CP118869.1"/>
</dbReference>
<keyword evidence="1" id="KW-1133">Transmembrane helix</keyword>
<accession>A0A133YFL7</accession>
<proteinExistence type="predicted"/>
<keyword evidence="1" id="KW-0812">Transmembrane</keyword>
<evidence type="ECO:0000313" key="3">
    <source>
        <dbReference type="Proteomes" id="UP000070080"/>
    </source>
</evidence>
<dbReference type="Pfam" id="PF12822">
    <property type="entry name" value="ECF_trnsprt"/>
    <property type="match status" value="1"/>
</dbReference>
<sequence length="229" mass="24665">MQKLNVLSNGSGKLSANSTVSNVQQQTKAKIKRLAILAIFVSIELLLFFTPLGFVPVGPVNATTLHIPVIIAALLLGPTAGLSVGFVFGLLSLLKNTFNPTITSFVFSPFYSIGEIHGNLASLWIVLGPRLILGLGTALLFRLCVKLWHKPALSAGFSAVVMTFMHTILVMSSIYIFFAKPYAQVRQAAPMTLFTVIGTVIALNGVMELLLACFCAIGFVKVVKPDWVK</sequence>
<dbReference type="OrthoDB" id="9813540at2"/>
<keyword evidence="3" id="KW-1185">Reference proteome</keyword>